<dbReference type="AlphaFoldDB" id="A0A6V6Y0A7"/>
<keyword evidence="10" id="KW-0846">Cobalamin</keyword>
<dbReference type="GO" id="GO:0050667">
    <property type="term" value="P:homocysteine metabolic process"/>
    <property type="evidence" value="ECO:0007669"/>
    <property type="project" value="TreeGrafter"/>
</dbReference>
<evidence type="ECO:0000256" key="11">
    <source>
        <dbReference type="ARBA" id="ARBA00022679"/>
    </source>
</evidence>
<dbReference type="Gene3D" id="1.10.1240.10">
    <property type="entry name" value="Methionine synthase domain"/>
    <property type="match status" value="1"/>
</dbReference>
<dbReference type="SMART" id="SM01018">
    <property type="entry name" value="B12-binding_2"/>
    <property type="match status" value="1"/>
</dbReference>
<dbReference type="PANTHER" id="PTHR45833">
    <property type="entry name" value="METHIONINE SYNTHASE"/>
    <property type="match status" value="1"/>
</dbReference>
<keyword evidence="25" id="KW-1185">Reference proteome</keyword>
<name>A0A6V6Y0A7_9FIRM</name>
<evidence type="ECO:0000259" key="21">
    <source>
        <dbReference type="PROSITE" id="PS50972"/>
    </source>
</evidence>
<evidence type="ECO:0000256" key="10">
    <source>
        <dbReference type="ARBA" id="ARBA00022628"/>
    </source>
</evidence>
<evidence type="ECO:0000313" key="25">
    <source>
        <dbReference type="Proteomes" id="UP000586454"/>
    </source>
</evidence>
<keyword evidence="8 19" id="KW-0489">Methyltransferase</keyword>
<keyword evidence="15" id="KW-0486">Methionine biosynthesis</keyword>
<feature type="domain" description="Pterin-binding" evidence="21">
    <location>
        <begin position="314"/>
        <end position="571"/>
    </location>
</feature>
<comment type="pathway">
    <text evidence="4">Amino-acid biosynthesis; L-methionine biosynthesis via de novo pathway; L-methionine from L-homocysteine (MetH route): step 1/1.</text>
</comment>
<dbReference type="Pfam" id="PF02310">
    <property type="entry name" value="B12-binding"/>
    <property type="match status" value="1"/>
</dbReference>
<dbReference type="PROSITE" id="PS51332">
    <property type="entry name" value="B12_BINDING"/>
    <property type="match status" value="1"/>
</dbReference>
<dbReference type="Pfam" id="PF02607">
    <property type="entry name" value="B12-binding_2"/>
    <property type="match status" value="1"/>
</dbReference>
<dbReference type="Pfam" id="PF02574">
    <property type="entry name" value="S-methyl_trans"/>
    <property type="match status" value="1"/>
</dbReference>
<protein>
    <recommendedName>
        <fullName evidence="7">Methionine synthase</fullName>
        <ecNumber evidence="6">2.1.1.13</ecNumber>
    </recommendedName>
    <alternativeName>
        <fullName evidence="18">5-methyltetrahydrofolate--homocysteine methyltransferase</fullName>
    </alternativeName>
</protein>
<feature type="binding site" evidence="19">
    <location>
        <position position="270"/>
    </location>
    <ligand>
        <name>Zn(2+)</name>
        <dbReference type="ChEBI" id="CHEBI:29105"/>
    </ligand>
</feature>
<dbReference type="GO" id="GO:0005829">
    <property type="term" value="C:cytosol"/>
    <property type="evidence" value="ECO:0007669"/>
    <property type="project" value="TreeGrafter"/>
</dbReference>
<dbReference type="UniPathway" id="UPA00051">
    <property type="reaction ID" value="UER00081"/>
</dbReference>
<evidence type="ECO:0000256" key="12">
    <source>
        <dbReference type="ARBA" id="ARBA00022691"/>
    </source>
</evidence>
<evidence type="ECO:0000256" key="19">
    <source>
        <dbReference type="PROSITE-ProRule" id="PRU00333"/>
    </source>
</evidence>
<dbReference type="InterPro" id="IPR050554">
    <property type="entry name" value="Met_Synthase/Corrinoid"/>
</dbReference>
<feature type="binding site" evidence="19">
    <location>
        <position position="205"/>
    </location>
    <ligand>
        <name>Zn(2+)</name>
        <dbReference type="ChEBI" id="CHEBI:29105"/>
    </ligand>
</feature>
<dbReference type="Gene3D" id="3.20.20.20">
    <property type="entry name" value="Dihydropteroate synthase-like"/>
    <property type="match status" value="1"/>
</dbReference>
<keyword evidence="13 19" id="KW-0479">Metal-binding</keyword>
<evidence type="ECO:0000259" key="22">
    <source>
        <dbReference type="PROSITE" id="PS51332"/>
    </source>
</evidence>
<dbReference type="GO" id="GO:0046653">
    <property type="term" value="P:tetrahydrofolate metabolic process"/>
    <property type="evidence" value="ECO:0007669"/>
    <property type="project" value="TreeGrafter"/>
</dbReference>
<comment type="function">
    <text evidence="17">Catalyzes the transfer of a methyl group from methyl-cobalamin to homocysteine, yielding enzyme-bound cob(I)alamin and methionine. Subsequently, remethylates the cofactor using methyltetrahydrofolate.</text>
</comment>
<dbReference type="PROSITE" id="PS50970">
    <property type="entry name" value="HCY"/>
    <property type="match status" value="1"/>
</dbReference>
<dbReference type="InterPro" id="IPR003759">
    <property type="entry name" value="Cbl-bd_cap"/>
</dbReference>
<evidence type="ECO:0000256" key="5">
    <source>
        <dbReference type="ARBA" id="ARBA00010398"/>
    </source>
</evidence>
<dbReference type="SUPFAM" id="SSF51717">
    <property type="entry name" value="Dihydropteroate synthetase-like"/>
    <property type="match status" value="1"/>
</dbReference>
<dbReference type="PROSITE" id="PS50972">
    <property type="entry name" value="PTERIN_BINDING"/>
    <property type="match status" value="1"/>
</dbReference>
<dbReference type="SUPFAM" id="SSF47644">
    <property type="entry name" value="Methionine synthase domain"/>
    <property type="match status" value="1"/>
</dbReference>
<evidence type="ECO:0000256" key="17">
    <source>
        <dbReference type="ARBA" id="ARBA00025552"/>
    </source>
</evidence>
<keyword evidence="14 19" id="KW-0862">Zinc</keyword>
<dbReference type="InterPro" id="IPR000489">
    <property type="entry name" value="Pterin-binding_dom"/>
</dbReference>
<sequence length="789" mass="85906">MTLREELKSKRLYFDGSCGTYLQDRGLAAGDIPELLNLSSPELIVDMHRAYLQSGADIILTNTFGANALKFKDEKITVEEVVAAAVKNAKRAVELEGHGYVSLDIGPLGKILAPLGDLAFEEAYDCFKEIVIAGRDAGCDLITIETMSDTYEIKAAMLACKEHADLPLFVTGAFQEDGRMLTGSSIDAFAELVTSLGADAMGMNCSFGPVETLPLMKELAEVATIPLIANPNAGLPVVRGGETFYDIDDDTYADYMMEFAEMGVQIIGGCCGTFPSYIEKTVERTKNTPVTPPRGHLRTAASSYTHIVDIGAKPCMIGERLNPTGKKYLQQALKDHHTSAVLAIALEEEEDGAHILDVNVGVPGLNEEGVLPDLIRELQGVTSLPLQIDTTNVGAMEKAARIYNGRPLLNSVSGKREVMDAIFPIAQKYGALCVALLLDDEGIPKTVEKRMEIVDAILKEGARYGLSEEHFLFDPLAMTISSQKDGATVVLETLRRLKARGLRSTLGVSNISFGLPNRDAINGHFYAMCLAEGLSAGIVNPSSPAMQKAYRSSMALLEQDPDFNDFIEAFAEEESEIKAGDGEHDLSYAIEKGLSKEAKDLTARLLEEREPIEIINDYLVPSLDKVGREFEAKTLFLPQLLRAADAAAAAFTIIRKRMDEMGTAAENKGRIIVATVKGDIHDIGKNIVKALLENYGFDIIDLGKDVRPDTVAENVLEHDVKLVGLSALMTTTVPFMEATIRLIHEQSPDTKIMVGGAVLTKEYADEIKADRYCKDAMASVRYAEELFNQ</sequence>
<dbReference type="EMBL" id="CAIJCS010000014">
    <property type="protein sequence ID" value="CAC9925900.1"/>
    <property type="molecule type" value="Genomic_DNA"/>
</dbReference>
<dbReference type="SUPFAM" id="SSF82282">
    <property type="entry name" value="Homocysteine S-methyltransferase"/>
    <property type="match status" value="1"/>
</dbReference>
<keyword evidence="9" id="KW-0028">Amino-acid biosynthesis</keyword>
<reference evidence="24 25" key="1">
    <citation type="submission" date="2020-06" db="EMBL/GenBank/DDBJ databases">
        <authorList>
            <person name="Criscuolo A."/>
        </authorList>
    </citation>
    <scope>NUCLEOTIDE SEQUENCE [LARGE SCALE GENOMIC DNA]</scope>
    <source>
        <strain evidence="24">1804121828</strain>
    </source>
</reference>
<dbReference type="RefSeq" id="WP_180499122.1">
    <property type="nucleotide sequence ID" value="NZ_CAIJCS010000014.1"/>
</dbReference>
<feature type="domain" description="B12-binding N-terminal" evidence="23">
    <location>
        <begin position="573"/>
        <end position="666"/>
    </location>
</feature>
<keyword evidence="16" id="KW-0170">Cobalt</keyword>
<dbReference type="Gene3D" id="3.40.50.280">
    <property type="entry name" value="Cobalamin-binding domain"/>
    <property type="match status" value="1"/>
</dbReference>
<keyword evidence="11 19" id="KW-0808">Transferase</keyword>
<dbReference type="GO" id="GO:0031419">
    <property type="term" value="F:cobalamin binding"/>
    <property type="evidence" value="ECO:0007669"/>
    <property type="project" value="UniProtKB-KW"/>
</dbReference>
<dbReference type="InterPro" id="IPR036594">
    <property type="entry name" value="Meth_synthase_dom"/>
</dbReference>
<feature type="domain" description="Hcy-binding" evidence="20">
    <location>
        <begin position="1"/>
        <end position="285"/>
    </location>
</feature>
<dbReference type="SUPFAM" id="SSF52242">
    <property type="entry name" value="Cobalamin (vitamin B12)-binding domain"/>
    <property type="match status" value="1"/>
</dbReference>
<comment type="catalytic activity">
    <reaction evidence="1">
        <text>(6S)-5-methyl-5,6,7,8-tetrahydrofolate + L-homocysteine = (6S)-5,6,7,8-tetrahydrofolate + L-methionine</text>
        <dbReference type="Rhea" id="RHEA:11172"/>
        <dbReference type="ChEBI" id="CHEBI:18608"/>
        <dbReference type="ChEBI" id="CHEBI:57453"/>
        <dbReference type="ChEBI" id="CHEBI:57844"/>
        <dbReference type="ChEBI" id="CHEBI:58199"/>
        <dbReference type="EC" id="2.1.1.13"/>
    </reaction>
</comment>
<dbReference type="PROSITE" id="PS51337">
    <property type="entry name" value="B12_BINDING_NTER"/>
    <property type="match status" value="1"/>
</dbReference>
<dbReference type="GO" id="GO:0008705">
    <property type="term" value="F:methionine synthase activity"/>
    <property type="evidence" value="ECO:0007669"/>
    <property type="project" value="UniProtKB-EC"/>
</dbReference>
<dbReference type="InterPro" id="IPR006158">
    <property type="entry name" value="Cobalamin-bd"/>
</dbReference>
<evidence type="ECO:0000256" key="15">
    <source>
        <dbReference type="ARBA" id="ARBA00023167"/>
    </source>
</evidence>
<comment type="caution">
    <text evidence="24">The sequence shown here is derived from an EMBL/GenBank/DDBJ whole genome shotgun (WGS) entry which is preliminary data.</text>
</comment>
<feature type="binding site" evidence="19">
    <location>
        <position position="271"/>
    </location>
    <ligand>
        <name>Zn(2+)</name>
        <dbReference type="ChEBI" id="CHEBI:29105"/>
    </ligand>
</feature>
<dbReference type="InterPro" id="IPR011005">
    <property type="entry name" value="Dihydropteroate_synth-like_sf"/>
</dbReference>
<evidence type="ECO:0000256" key="6">
    <source>
        <dbReference type="ARBA" id="ARBA00012032"/>
    </source>
</evidence>
<evidence type="ECO:0000259" key="20">
    <source>
        <dbReference type="PROSITE" id="PS50970"/>
    </source>
</evidence>
<comment type="similarity">
    <text evidence="5">Belongs to the vitamin-B12 dependent methionine synthase family.</text>
</comment>
<evidence type="ECO:0000259" key="23">
    <source>
        <dbReference type="PROSITE" id="PS51337"/>
    </source>
</evidence>
<evidence type="ECO:0000256" key="3">
    <source>
        <dbReference type="ARBA" id="ARBA00001956"/>
    </source>
</evidence>
<evidence type="ECO:0000256" key="1">
    <source>
        <dbReference type="ARBA" id="ARBA00001700"/>
    </source>
</evidence>
<dbReference type="Gene3D" id="3.20.20.330">
    <property type="entry name" value="Homocysteine-binding-like domain"/>
    <property type="match status" value="1"/>
</dbReference>
<keyword evidence="12" id="KW-0949">S-adenosyl-L-methionine</keyword>
<dbReference type="InterPro" id="IPR003726">
    <property type="entry name" value="HCY_dom"/>
</dbReference>
<dbReference type="InterPro" id="IPR036724">
    <property type="entry name" value="Cobalamin-bd_sf"/>
</dbReference>
<evidence type="ECO:0000313" key="24">
    <source>
        <dbReference type="EMBL" id="CAC9925900.1"/>
    </source>
</evidence>
<organism evidence="24 25">
    <name type="scientific">Aedoeadaptatus nemausensis</name>
    <dbReference type="NCBI Taxonomy" id="2582829"/>
    <lineage>
        <taxon>Bacteria</taxon>
        <taxon>Bacillati</taxon>
        <taxon>Bacillota</taxon>
        <taxon>Tissierellia</taxon>
        <taxon>Tissierellales</taxon>
        <taxon>Peptoniphilaceae</taxon>
        <taxon>Aedoeadaptatus</taxon>
    </lineage>
</organism>
<evidence type="ECO:0000256" key="18">
    <source>
        <dbReference type="ARBA" id="ARBA00031040"/>
    </source>
</evidence>
<dbReference type="GO" id="GO:0032259">
    <property type="term" value="P:methylation"/>
    <property type="evidence" value="ECO:0007669"/>
    <property type="project" value="UniProtKB-KW"/>
</dbReference>
<dbReference type="PANTHER" id="PTHR45833:SF1">
    <property type="entry name" value="METHIONINE SYNTHASE"/>
    <property type="match status" value="1"/>
</dbReference>
<dbReference type="GO" id="GO:0046872">
    <property type="term" value="F:metal ion binding"/>
    <property type="evidence" value="ECO:0007669"/>
    <property type="project" value="UniProtKB-KW"/>
</dbReference>
<evidence type="ECO:0000256" key="16">
    <source>
        <dbReference type="ARBA" id="ARBA00023285"/>
    </source>
</evidence>
<evidence type="ECO:0000256" key="13">
    <source>
        <dbReference type="ARBA" id="ARBA00022723"/>
    </source>
</evidence>
<dbReference type="EC" id="2.1.1.13" evidence="6"/>
<feature type="domain" description="B12-binding" evidence="22">
    <location>
        <begin position="668"/>
        <end position="789"/>
    </location>
</feature>
<evidence type="ECO:0000256" key="9">
    <source>
        <dbReference type="ARBA" id="ARBA00022605"/>
    </source>
</evidence>
<evidence type="ECO:0000256" key="8">
    <source>
        <dbReference type="ARBA" id="ARBA00022603"/>
    </source>
</evidence>
<comment type="cofactor">
    <cofactor evidence="2 19">
        <name>Zn(2+)</name>
        <dbReference type="ChEBI" id="CHEBI:29105"/>
    </cofactor>
</comment>
<comment type="cofactor">
    <cofactor evidence="3">
        <name>methylcob(III)alamin</name>
        <dbReference type="ChEBI" id="CHEBI:28115"/>
    </cofactor>
</comment>
<accession>A0A6V6Y0A7</accession>
<evidence type="ECO:0000256" key="7">
    <source>
        <dbReference type="ARBA" id="ARBA00013998"/>
    </source>
</evidence>
<evidence type="ECO:0000256" key="2">
    <source>
        <dbReference type="ARBA" id="ARBA00001947"/>
    </source>
</evidence>
<gene>
    <name evidence="24" type="ORF">PEPNEM18_00631</name>
</gene>
<evidence type="ECO:0000256" key="14">
    <source>
        <dbReference type="ARBA" id="ARBA00022833"/>
    </source>
</evidence>
<dbReference type="Pfam" id="PF00809">
    <property type="entry name" value="Pterin_bind"/>
    <property type="match status" value="1"/>
</dbReference>
<proteinExistence type="inferred from homology"/>
<dbReference type="InterPro" id="IPR036589">
    <property type="entry name" value="HCY_dom_sf"/>
</dbReference>
<evidence type="ECO:0000256" key="4">
    <source>
        <dbReference type="ARBA" id="ARBA00005178"/>
    </source>
</evidence>
<dbReference type="Proteomes" id="UP000586454">
    <property type="component" value="Unassembled WGS sequence"/>
</dbReference>